<reference evidence="1 2" key="1">
    <citation type="submission" date="2019-02" db="EMBL/GenBank/DDBJ databases">
        <title>Genome sequencing of the rare red list fungi Bondarzewia mesenterica.</title>
        <authorList>
            <person name="Buettner E."/>
            <person name="Kellner H."/>
        </authorList>
    </citation>
    <scope>NUCLEOTIDE SEQUENCE [LARGE SCALE GENOMIC DNA]</scope>
    <source>
        <strain evidence="1 2">DSM 108281</strain>
    </source>
</reference>
<accession>A0A4S4M1J2</accession>
<proteinExistence type="predicted"/>
<dbReference type="OrthoDB" id="3036354at2759"/>
<evidence type="ECO:0000313" key="1">
    <source>
        <dbReference type="EMBL" id="THH18735.1"/>
    </source>
</evidence>
<keyword evidence="2" id="KW-1185">Reference proteome</keyword>
<organism evidence="1 2">
    <name type="scientific">Bondarzewia mesenterica</name>
    <dbReference type="NCBI Taxonomy" id="1095465"/>
    <lineage>
        <taxon>Eukaryota</taxon>
        <taxon>Fungi</taxon>
        <taxon>Dikarya</taxon>
        <taxon>Basidiomycota</taxon>
        <taxon>Agaricomycotina</taxon>
        <taxon>Agaricomycetes</taxon>
        <taxon>Russulales</taxon>
        <taxon>Bondarzewiaceae</taxon>
        <taxon>Bondarzewia</taxon>
    </lineage>
</organism>
<sequence length="191" mass="21171">MQHPVSLSLPLHRHINSASVSHLLEHTSWPRLHTLRLISGLGCSSASLVQFLKVHPGIEELVLGRMLPGRSWEEFGLALHGAEEGAEDKPVLPRLKTLECSSAQAAALLMRPTDTYARDAVRRGDALHDRVGRLFQLGRRVGGPRRSTQRTLKKTEVFPPHGGTIYLHGSRRVPPYGVWVCSIELEQTSDS</sequence>
<comment type="caution">
    <text evidence="1">The sequence shown here is derived from an EMBL/GenBank/DDBJ whole genome shotgun (WGS) entry which is preliminary data.</text>
</comment>
<dbReference type="Proteomes" id="UP000310158">
    <property type="component" value="Unassembled WGS sequence"/>
</dbReference>
<dbReference type="AlphaFoldDB" id="A0A4S4M1J2"/>
<protein>
    <submittedName>
        <fullName evidence="1">Uncharacterized protein</fullName>
    </submittedName>
</protein>
<name>A0A4S4M1J2_9AGAM</name>
<evidence type="ECO:0000313" key="2">
    <source>
        <dbReference type="Proteomes" id="UP000310158"/>
    </source>
</evidence>
<dbReference type="EMBL" id="SGPL01000066">
    <property type="protein sequence ID" value="THH18735.1"/>
    <property type="molecule type" value="Genomic_DNA"/>
</dbReference>
<gene>
    <name evidence="1" type="ORF">EW146_g2299</name>
</gene>